<reference evidence="1" key="1">
    <citation type="journal article" date="2015" name="Nature">
        <title>Complex archaea that bridge the gap between prokaryotes and eukaryotes.</title>
        <authorList>
            <person name="Spang A."/>
            <person name="Saw J.H."/>
            <person name="Jorgensen S.L."/>
            <person name="Zaremba-Niedzwiedzka K."/>
            <person name="Martijn J."/>
            <person name="Lind A.E."/>
            <person name="van Eijk R."/>
            <person name="Schleper C."/>
            <person name="Guy L."/>
            <person name="Ettema T.J."/>
        </authorList>
    </citation>
    <scope>NUCLEOTIDE SEQUENCE</scope>
</reference>
<name>A0A0F9PAX8_9ZZZZ</name>
<dbReference type="EMBL" id="LAZR01005661">
    <property type="protein sequence ID" value="KKM98135.1"/>
    <property type="molecule type" value="Genomic_DNA"/>
</dbReference>
<comment type="caution">
    <text evidence="1">The sequence shown here is derived from an EMBL/GenBank/DDBJ whole genome shotgun (WGS) entry which is preliminary data.</text>
</comment>
<accession>A0A0F9PAX8</accession>
<protein>
    <submittedName>
        <fullName evidence="1">Uncharacterized protein</fullName>
    </submittedName>
</protein>
<dbReference type="AlphaFoldDB" id="A0A0F9PAX8"/>
<organism evidence="1">
    <name type="scientific">marine sediment metagenome</name>
    <dbReference type="NCBI Taxonomy" id="412755"/>
    <lineage>
        <taxon>unclassified sequences</taxon>
        <taxon>metagenomes</taxon>
        <taxon>ecological metagenomes</taxon>
    </lineage>
</organism>
<gene>
    <name evidence="1" type="ORF">LCGC14_1160940</name>
</gene>
<sequence length="51" mass="6050">MSLKDWNDPLIDALIEAYLINEKEIIDLFDRNTEITRKLREGGVKLKFLEE</sequence>
<proteinExistence type="predicted"/>
<evidence type="ECO:0000313" key="1">
    <source>
        <dbReference type="EMBL" id="KKM98135.1"/>
    </source>
</evidence>